<proteinExistence type="inferred from homology"/>
<keyword evidence="4" id="KW-0804">Transcription</keyword>
<dbReference type="eggNOG" id="COG1595">
    <property type="taxonomic scope" value="Bacteria"/>
</dbReference>
<keyword evidence="2" id="KW-0805">Transcription regulation</keyword>
<dbReference type="EMBL" id="CP007145">
    <property type="protein sequence ID" value="AHJ99893.1"/>
    <property type="molecule type" value="Genomic_DNA"/>
</dbReference>
<dbReference type="InterPro" id="IPR039425">
    <property type="entry name" value="RNA_pol_sigma-70-like"/>
</dbReference>
<dbReference type="STRING" id="1227739.Hsw_4298"/>
<gene>
    <name evidence="7" type="ORF">Hsw_4298</name>
</gene>
<dbReference type="Gene3D" id="1.10.10.10">
    <property type="entry name" value="Winged helix-like DNA-binding domain superfamily/Winged helix DNA-binding domain"/>
    <property type="match status" value="1"/>
</dbReference>
<evidence type="ECO:0000313" key="7">
    <source>
        <dbReference type="EMBL" id="AHJ99893.1"/>
    </source>
</evidence>
<organism evidence="7 8">
    <name type="scientific">Hymenobacter swuensis DY53</name>
    <dbReference type="NCBI Taxonomy" id="1227739"/>
    <lineage>
        <taxon>Bacteria</taxon>
        <taxon>Pseudomonadati</taxon>
        <taxon>Bacteroidota</taxon>
        <taxon>Cytophagia</taxon>
        <taxon>Cytophagales</taxon>
        <taxon>Hymenobacteraceae</taxon>
        <taxon>Hymenobacter</taxon>
    </lineage>
</organism>
<evidence type="ECO:0000256" key="1">
    <source>
        <dbReference type="ARBA" id="ARBA00010641"/>
    </source>
</evidence>
<evidence type="ECO:0000313" key="8">
    <source>
        <dbReference type="Proteomes" id="UP000019423"/>
    </source>
</evidence>
<dbReference type="NCBIfam" id="TIGR02985">
    <property type="entry name" value="Sig70_bacteroi1"/>
    <property type="match status" value="1"/>
</dbReference>
<dbReference type="KEGG" id="hsw:Hsw_4298"/>
<dbReference type="Gene3D" id="1.10.1740.10">
    <property type="match status" value="1"/>
</dbReference>
<protein>
    <submittedName>
        <fullName evidence="7">Uncharacterized protein</fullName>
    </submittedName>
</protein>
<feature type="domain" description="RNA polymerase sigma factor 70 region 4 type 2" evidence="6">
    <location>
        <begin position="139"/>
        <end position="189"/>
    </location>
</feature>
<evidence type="ECO:0000256" key="3">
    <source>
        <dbReference type="ARBA" id="ARBA00023082"/>
    </source>
</evidence>
<accession>W8F4J0</accession>
<dbReference type="PATRIC" id="fig|1227739.3.peg.4444"/>
<evidence type="ECO:0000259" key="6">
    <source>
        <dbReference type="Pfam" id="PF08281"/>
    </source>
</evidence>
<dbReference type="GO" id="GO:0006352">
    <property type="term" value="P:DNA-templated transcription initiation"/>
    <property type="evidence" value="ECO:0007669"/>
    <property type="project" value="InterPro"/>
</dbReference>
<name>W8F4J0_9BACT</name>
<dbReference type="InterPro" id="IPR013249">
    <property type="entry name" value="RNA_pol_sigma70_r4_t2"/>
</dbReference>
<keyword evidence="8" id="KW-1185">Reference proteome</keyword>
<comment type="similarity">
    <text evidence="1">Belongs to the sigma-70 factor family. ECF subfamily.</text>
</comment>
<dbReference type="GO" id="GO:0016987">
    <property type="term" value="F:sigma factor activity"/>
    <property type="evidence" value="ECO:0007669"/>
    <property type="project" value="UniProtKB-KW"/>
</dbReference>
<dbReference type="NCBIfam" id="TIGR02937">
    <property type="entry name" value="sigma70-ECF"/>
    <property type="match status" value="1"/>
</dbReference>
<dbReference type="SUPFAM" id="SSF88659">
    <property type="entry name" value="Sigma3 and sigma4 domains of RNA polymerase sigma factors"/>
    <property type="match status" value="1"/>
</dbReference>
<dbReference type="HOGENOM" id="CLU_047691_4_3_10"/>
<dbReference type="SUPFAM" id="SSF88946">
    <property type="entry name" value="Sigma2 domain of RNA polymerase sigma factors"/>
    <property type="match status" value="1"/>
</dbReference>
<dbReference type="PANTHER" id="PTHR43133">
    <property type="entry name" value="RNA POLYMERASE ECF-TYPE SIGMA FACTO"/>
    <property type="match status" value="1"/>
</dbReference>
<evidence type="ECO:0000256" key="2">
    <source>
        <dbReference type="ARBA" id="ARBA00023015"/>
    </source>
</evidence>
<dbReference type="Proteomes" id="UP000019423">
    <property type="component" value="Chromosome"/>
</dbReference>
<evidence type="ECO:0000256" key="4">
    <source>
        <dbReference type="ARBA" id="ARBA00023163"/>
    </source>
</evidence>
<evidence type="ECO:0000259" key="5">
    <source>
        <dbReference type="Pfam" id="PF04542"/>
    </source>
</evidence>
<dbReference type="InterPro" id="IPR013324">
    <property type="entry name" value="RNA_pol_sigma_r3/r4-like"/>
</dbReference>
<dbReference type="PANTHER" id="PTHR43133:SF46">
    <property type="entry name" value="RNA POLYMERASE SIGMA-70 FACTOR ECF SUBFAMILY"/>
    <property type="match status" value="1"/>
</dbReference>
<dbReference type="Pfam" id="PF08281">
    <property type="entry name" value="Sigma70_r4_2"/>
    <property type="match status" value="1"/>
</dbReference>
<dbReference type="InterPro" id="IPR014327">
    <property type="entry name" value="RNA_pol_sigma70_bacteroid"/>
</dbReference>
<sequence>MISLRWSYTFGYLMETTTPSTENLLQRMATADDRQAFGLFFTRYHAPLVTFALQYVKARELAEEVVSDVFLKLWNKRETLPAIQSITSYLYVAVKNQALNYRLRVENQPTLALDDVITEHPVDIMTPERTLLTQELQADITRAVNSLPPQCQAIFRLVREDGLKYKEVADIMGLAPKTVDVQMGIAIKKISVALRQHLADQSRPGRTLRIAGLWLPLLLSVASG</sequence>
<keyword evidence="3" id="KW-0731">Sigma factor</keyword>
<dbReference type="Pfam" id="PF04542">
    <property type="entry name" value="Sigma70_r2"/>
    <property type="match status" value="1"/>
</dbReference>
<dbReference type="GO" id="GO:0003677">
    <property type="term" value="F:DNA binding"/>
    <property type="evidence" value="ECO:0007669"/>
    <property type="project" value="InterPro"/>
</dbReference>
<reference evidence="7 8" key="1">
    <citation type="submission" date="2014-01" db="EMBL/GenBank/DDBJ databases">
        <title>Complete genome sequence of ionizing-radiation resistance bacterium Hymenobacter swuensis DY53.</title>
        <authorList>
            <person name="Jung J.-H."/>
            <person name="Jeong S.-W."/>
            <person name="Joe M.-H."/>
            <person name="Cho y.-j."/>
            <person name="Kim M.-K."/>
            <person name="Lim S.-Y."/>
        </authorList>
    </citation>
    <scope>NUCLEOTIDE SEQUENCE [LARGE SCALE GENOMIC DNA]</scope>
    <source>
        <strain evidence="7 8">DY53</strain>
    </source>
</reference>
<dbReference type="InterPro" id="IPR013325">
    <property type="entry name" value="RNA_pol_sigma_r2"/>
</dbReference>
<dbReference type="InterPro" id="IPR014284">
    <property type="entry name" value="RNA_pol_sigma-70_dom"/>
</dbReference>
<dbReference type="InterPro" id="IPR036388">
    <property type="entry name" value="WH-like_DNA-bd_sf"/>
</dbReference>
<dbReference type="AlphaFoldDB" id="W8F4J0"/>
<dbReference type="InterPro" id="IPR007627">
    <property type="entry name" value="RNA_pol_sigma70_r2"/>
</dbReference>
<feature type="domain" description="RNA polymerase sigma-70 region 2" evidence="5">
    <location>
        <begin position="41"/>
        <end position="103"/>
    </location>
</feature>